<reference evidence="7" key="1">
    <citation type="journal article" date="2020" name="Stud. Mycol.">
        <title>101 Dothideomycetes genomes: a test case for predicting lifestyles and emergence of pathogens.</title>
        <authorList>
            <person name="Haridas S."/>
            <person name="Albert R."/>
            <person name="Binder M."/>
            <person name="Bloem J."/>
            <person name="Labutti K."/>
            <person name="Salamov A."/>
            <person name="Andreopoulos B."/>
            <person name="Baker S."/>
            <person name="Barry K."/>
            <person name="Bills G."/>
            <person name="Bluhm B."/>
            <person name="Cannon C."/>
            <person name="Castanera R."/>
            <person name="Culley D."/>
            <person name="Daum C."/>
            <person name="Ezra D."/>
            <person name="Gonzalez J."/>
            <person name="Henrissat B."/>
            <person name="Kuo A."/>
            <person name="Liang C."/>
            <person name="Lipzen A."/>
            <person name="Lutzoni F."/>
            <person name="Magnuson J."/>
            <person name="Mondo S."/>
            <person name="Nolan M."/>
            <person name="Ohm R."/>
            <person name="Pangilinan J."/>
            <person name="Park H.-J."/>
            <person name="Ramirez L."/>
            <person name="Alfaro M."/>
            <person name="Sun H."/>
            <person name="Tritt A."/>
            <person name="Yoshinaga Y."/>
            <person name="Zwiers L.-H."/>
            <person name="Turgeon B."/>
            <person name="Goodwin S."/>
            <person name="Spatafora J."/>
            <person name="Crous P."/>
            <person name="Grigoriev I."/>
        </authorList>
    </citation>
    <scope>NUCLEOTIDE SEQUENCE</scope>
    <source>
        <strain evidence="7">ATCC 74209</strain>
    </source>
</reference>
<evidence type="ECO:0000256" key="4">
    <source>
        <dbReference type="ARBA" id="ARBA00022989"/>
    </source>
</evidence>
<evidence type="ECO:0000313" key="7">
    <source>
        <dbReference type="EMBL" id="KAF2198171.1"/>
    </source>
</evidence>
<dbReference type="OrthoDB" id="1913277at2759"/>
<dbReference type="InterPro" id="IPR039205">
    <property type="entry name" value="NDUFA11"/>
</dbReference>
<name>A0A9P4MPF0_9PLEO</name>
<evidence type="ECO:0000313" key="8">
    <source>
        <dbReference type="Proteomes" id="UP000799536"/>
    </source>
</evidence>
<dbReference type="GO" id="GO:0006120">
    <property type="term" value="P:mitochondrial electron transport, NADH to ubiquinone"/>
    <property type="evidence" value="ECO:0007669"/>
    <property type="project" value="InterPro"/>
</dbReference>
<keyword evidence="6" id="KW-0472">Membrane</keyword>
<keyword evidence="5" id="KW-0496">Mitochondrion</keyword>
<proteinExistence type="predicted"/>
<evidence type="ECO:0000256" key="1">
    <source>
        <dbReference type="ARBA" id="ARBA00004448"/>
    </source>
</evidence>
<dbReference type="AlphaFoldDB" id="A0A9P4MPF0"/>
<keyword evidence="4" id="KW-1133">Transmembrane helix</keyword>
<dbReference type="EMBL" id="ML994165">
    <property type="protein sequence ID" value="KAF2198171.1"/>
    <property type="molecule type" value="Genomic_DNA"/>
</dbReference>
<evidence type="ECO:0000256" key="5">
    <source>
        <dbReference type="ARBA" id="ARBA00023128"/>
    </source>
</evidence>
<keyword evidence="8" id="KW-1185">Reference proteome</keyword>
<comment type="subcellular location">
    <subcellularLocation>
        <location evidence="1">Mitochondrion inner membrane</location>
        <topology evidence="1">Multi-pass membrane protein</topology>
    </subcellularLocation>
</comment>
<dbReference type="PANTHER" id="PTHR21382:SF1">
    <property type="entry name" value="NADH DEHYDROGENASE [UBIQUINONE] 1 ALPHA SUBCOMPLEX SUBUNIT 11"/>
    <property type="match status" value="1"/>
</dbReference>
<dbReference type="Proteomes" id="UP000799536">
    <property type="component" value="Unassembled WGS sequence"/>
</dbReference>
<evidence type="ECO:0000256" key="6">
    <source>
        <dbReference type="ARBA" id="ARBA00023136"/>
    </source>
</evidence>
<evidence type="ECO:0000256" key="3">
    <source>
        <dbReference type="ARBA" id="ARBA00022792"/>
    </source>
</evidence>
<evidence type="ECO:0008006" key="9">
    <source>
        <dbReference type="Google" id="ProtNLM"/>
    </source>
</evidence>
<gene>
    <name evidence="7" type="ORF">GQ43DRAFT_423042</name>
</gene>
<keyword evidence="2" id="KW-0812">Transmembrane</keyword>
<dbReference type="GO" id="GO:0005743">
    <property type="term" value="C:mitochondrial inner membrane"/>
    <property type="evidence" value="ECO:0007669"/>
    <property type="project" value="UniProtKB-SubCell"/>
</dbReference>
<sequence>MAAEGERYQPKDTLSNTLSSTLQTTAFGAILAGAQNTLTRQNVGAMGIITRSGGTIALFASMGAAFQFTVDSAANLRQKDDSYNHAMAGFMAGLIPGLPKRSLPMMLGTGAGLAVVMSAYNYTQGFFPDKKDQEIDEYERKEMMKKNRRRPIEETISELGEGRGIYAPGWEERRRERIMAKYGIDVTAKPETPNTP</sequence>
<accession>A0A9P4MPF0</accession>
<keyword evidence="3" id="KW-0999">Mitochondrion inner membrane</keyword>
<comment type="caution">
    <text evidence="7">The sequence shown here is derived from an EMBL/GenBank/DDBJ whole genome shotgun (WGS) entry which is preliminary data.</text>
</comment>
<dbReference type="GO" id="GO:0045271">
    <property type="term" value="C:respiratory chain complex I"/>
    <property type="evidence" value="ECO:0007669"/>
    <property type="project" value="InterPro"/>
</dbReference>
<organism evidence="7 8">
    <name type="scientific">Delitschia confertaspora ATCC 74209</name>
    <dbReference type="NCBI Taxonomy" id="1513339"/>
    <lineage>
        <taxon>Eukaryota</taxon>
        <taxon>Fungi</taxon>
        <taxon>Dikarya</taxon>
        <taxon>Ascomycota</taxon>
        <taxon>Pezizomycotina</taxon>
        <taxon>Dothideomycetes</taxon>
        <taxon>Pleosporomycetidae</taxon>
        <taxon>Pleosporales</taxon>
        <taxon>Delitschiaceae</taxon>
        <taxon>Delitschia</taxon>
    </lineage>
</organism>
<protein>
    <recommendedName>
        <fullName evidence="9">NADH-ubiquinone oxidoreductase 21.3 kDa subunit</fullName>
    </recommendedName>
</protein>
<dbReference type="PANTHER" id="PTHR21382">
    <property type="entry name" value="NADH-UBIQUINONE OXIDOREDUCTASE SUBUNIT"/>
    <property type="match status" value="1"/>
</dbReference>
<evidence type="ECO:0000256" key="2">
    <source>
        <dbReference type="ARBA" id="ARBA00022692"/>
    </source>
</evidence>